<gene>
    <name evidence="7" type="ORF">EB796_018976</name>
</gene>
<feature type="coiled-coil region" evidence="5">
    <location>
        <begin position="262"/>
        <end position="311"/>
    </location>
</feature>
<name>A0A7J7J8Z1_BUGNE</name>
<keyword evidence="2 4" id="KW-0863">Zinc-finger</keyword>
<keyword evidence="5" id="KW-0175">Coiled coil</keyword>
<keyword evidence="3" id="KW-0862">Zinc</keyword>
<sequence length="346" mass="39445">MVMQELIITSTDNMDTYSEDLTCQFCLQPSDQMVDPRRLPCSHMFCKTCLLEDSAKRGVIMCPVCRQEYTENVDSLPAVMAEEADLVSVEKDTCTTCKDQIVTGFCEKCSELACIQHLKCHEELLHPLIPIELYRKRPLHYKKVLCENHHKEIVISCEKCPLLACPQCDFNTSECTGETQYYSSDHKLVSVVNRSNQIREEMKNLLKQVTVCATQLGEAEKIMWTKFDELSGKSEEPEGAAAYPSATGSNQTYSEEQLTLLAADIDEHVQKLENKRSELEEVQKSTNLFLNESHDTEVVRLQQEKRDLVKKVMEGVDEMVKLSFVEDSFKKMIDARTVVGIVLETF</sequence>
<dbReference type="AlphaFoldDB" id="A0A7J7J8Z1"/>
<proteinExistence type="predicted"/>
<evidence type="ECO:0000256" key="3">
    <source>
        <dbReference type="ARBA" id="ARBA00022833"/>
    </source>
</evidence>
<evidence type="ECO:0000256" key="2">
    <source>
        <dbReference type="ARBA" id="ARBA00022771"/>
    </source>
</evidence>
<evidence type="ECO:0000313" key="7">
    <source>
        <dbReference type="EMBL" id="KAF6022700.1"/>
    </source>
</evidence>
<dbReference type="Proteomes" id="UP000593567">
    <property type="component" value="Unassembled WGS sequence"/>
</dbReference>
<evidence type="ECO:0000256" key="5">
    <source>
        <dbReference type="SAM" id="Coils"/>
    </source>
</evidence>
<dbReference type="InterPro" id="IPR001841">
    <property type="entry name" value="Znf_RING"/>
</dbReference>
<dbReference type="InterPro" id="IPR017907">
    <property type="entry name" value="Znf_RING_CS"/>
</dbReference>
<evidence type="ECO:0000256" key="1">
    <source>
        <dbReference type="ARBA" id="ARBA00022723"/>
    </source>
</evidence>
<reference evidence="7" key="1">
    <citation type="submission" date="2020-06" db="EMBL/GenBank/DDBJ databases">
        <title>Draft genome of Bugula neritina, a colonial animal packing powerful symbionts and potential medicines.</title>
        <authorList>
            <person name="Rayko M."/>
        </authorList>
    </citation>
    <scope>NUCLEOTIDE SEQUENCE [LARGE SCALE GENOMIC DNA]</scope>
    <source>
        <strain evidence="7">Kwan_BN1</strain>
    </source>
</reference>
<dbReference type="PROSITE" id="PS00518">
    <property type="entry name" value="ZF_RING_1"/>
    <property type="match status" value="1"/>
</dbReference>
<evidence type="ECO:0000313" key="8">
    <source>
        <dbReference type="Proteomes" id="UP000593567"/>
    </source>
</evidence>
<evidence type="ECO:0000256" key="4">
    <source>
        <dbReference type="PROSITE-ProRule" id="PRU00175"/>
    </source>
</evidence>
<dbReference type="PROSITE" id="PS50089">
    <property type="entry name" value="ZF_RING_2"/>
    <property type="match status" value="1"/>
</dbReference>
<protein>
    <recommendedName>
        <fullName evidence="6">RING-type domain-containing protein</fullName>
    </recommendedName>
</protein>
<keyword evidence="8" id="KW-1185">Reference proteome</keyword>
<dbReference type="InterPro" id="IPR047153">
    <property type="entry name" value="TRIM45/56/19-like"/>
</dbReference>
<keyword evidence="1" id="KW-0479">Metal-binding</keyword>
<dbReference type="InterPro" id="IPR013083">
    <property type="entry name" value="Znf_RING/FYVE/PHD"/>
</dbReference>
<dbReference type="GO" id="GO:0008270">
    <property type="term" value="F:zinc ion binding"/>
    <property type="evidence" value="ECO:0007669"/>
    <property type="project" value="UniProtKB-KW"/>
</dbReference>
<evidence type="ECO:0000259" key="6">
    <source>
        <dbReference type="PROSITE" id="PS50089"/>
    </source>
</evidence>
<organism evidence="7 8">
    <name type="scientific">Bugula neritina</name>
    <name type="common">Brown bryozoan</name>
    <name type="synonym">Sertularia neritina</name>
    <dbReference type="NCBI Taxonomy" id="10212"/>
    <lineage>
        <taxon>Eukaryota</taxon>
        <taxon>Metazoa</taxon>
        <taxon>Spiralia</taxon>
        <taxon>Lophotrochozoa</taxon>
        <taxon>Bryozoa</taxon>
        <taxon>Gymnolaemata</taxon>
        <taxon>Cheilostomatida</taxon>
        <taxon>Flustrina</taxon>
        <taxon>Buguloidea</taxon>
        <taxon>Bugulidae</taxon>
        <taxon>Bugula</taxon>
    </lineage>
</organism>
<dbReference type="SUPFAM" id="SSF57850">
    <property type="entry name" value="RING/U-box"/>
    <property type="match status" value="1"/>
</dbReference>
<feature type="domain" description="RING-type" evidence="6">
    <location>
        <begin position="23"/>
        <end position="66"/>
    </location>
</feature>
<dbReference type="Pfam" id="PF13445">
    <property type="entry name" value="zf-RING_UBOX"/>
    <property type="match status" value="1"/>
</dbReference>
<dbReference type="SMART" id="SM00184">
    <property type="entry name" value="RING"/>
    <property type="match status" value="1"/>
</dbReference>
<dbReference type="Gene3D" id="3.30.40.10">
    <property type="entry name" value="Zinc/RING finger domain, C3HC4 (zinc finger)"/>
    <property type="match status" value="1"/>
</dbReference>
<dbReference type="OrthoDB" id="111250at2759"/>
<comment type="caution">
    <text evidence="7">The sequence shown here is derived from an EMBL/GenBank/DDBJ whole genome shotgun (WGS) entry which is preliminary data.</text>
</comment>
<dbReference type="InterPro" id="IPR027370">
    <property type="entry name" value="Znf-RING_euk"/>
</dbReference>
<accession>A0A7J7J8Z1</accession>
<dbReference type="PANTHER" id="PTHR25462">
    <property type="entry name" value="BONUS, ISOFORM C-RELATED"/>
    <property type="match status" value="1"/>
</dbReference>
<dbReference type="PANTHER" id="PTHR25462:SF296">
    <property type="entry name" value="MEIOTIC P26, ISOFORM F"/>
    <property type="match status" value="1"/>
</dbReference>
<dbReference type="EMBL" id="VXIV02002814">
    <property type="protein sequence ID" value="KAF6022700.1"/>
    <property type="molecule type" value="Genomic_DNA"/>
</dbReference>